<reference evidence="1 2" key="1">
    <citation type="submission" date="2010-12" db="EMBL/GenBank/DDBJ databases">
        <title>The Genome Sequence of Coprobacillus sp. strain 29_1.</title>
        <authorList>
            <consortium name="The Broad Institute Genome Sequencing Platform"/>
            <person name="Earl A."/>
            <person name="Ward D."/>
            <person name="Feldgarden M."/>
            <person name="Gevers D."/>
            <person name="Daigneault M."/>
            <person name="Sibley C.D."/>
            <person name="White A."/>
            <person name="Strauss J."/>
            <person name="Allen-Vercoe E."/>
            <person name="Young S.K."/>
            <person name="Zeng Q."/>
            <person name="Gargeya S."/>
            <person name="Fitzgerald M."/>
            <person name="Haas B."/>
            <person name="Abouelleil A."/>
            <person name="Alvarado L."/>
            <person name="Arachchi H.M."/>
            <person name="Berlin A."/>
            <person name="Brown A."/>
            <person name="Chapman S.B."/>
            <person name="Chen Z."/>
            <person name="Dunbar C."/>
            <person name="Freedman E."/>
            <person name="Gearin G."/>
            <person name="Gellesch M."/>
            <person name="Goldberg J."/>
            <person name="Griggs A."/>
            <person name="Gujja S."/>
            <person name="Heilman E."/>
            <person name="Heiman D."/>
            <person name="Howarth C."/>
            <person name="Larson L."/>
            <person name="Lui A."/>
            <person name="MacDonald P.J.P."/>
            <person name="Mehta T."/>
            <person name="Montmayeur A."/>
            <person name="Murphy C."/>
            <person name="Neiman D."/>
            <person name="Pearson M."/>
            <person name="Priest M."/>
            <person name="Roberts A."/>
            <person name="Saif S."/>
            <person name="Shea T."/>
            <person name="Shenoy N."/>
            <person name="Sisk P."/>
            <person name="Stolte C."/>
            <person name="Sykes S."/>
            <person name="White J."/>
            <person name="Yandava C."/>
            <person name="Nusbaum C."/>
            <person name="Birren B."/>
        </authorList>
    </citation>
    <scope>NUCLEOTIDE SEQUENCE [LARGE SCALE GENOMIC DNA]</scope>
    <source>
        <strain evidence="1 2">29_1</strain>
    </source>
</reference>
<evidence type="ECO:0000313" key="2">
    <source>
        <dbReference type="Proteomes" id="UP000003157"/>
    </source>
</evidence>
<comment type="caution">
    <text evidence="1">The sequence shown here is derived from an EMBL/GenBank/DDBJ whole genome shotgun (WGS) entry which is preliminary data.</text>
</comment>
<organism evidence="1 2">
    <name type="scientific">Coprobacillus cateniformis</name>
    <dbReference type="NCBI Taxonomy" id="100884"/>
    <lineage>
        <taxon>Bacteria</taxon>
        <taxon>Bacillati</taxon>
        <taxon>Bacillota</taxon>
        <taxon>Erysipelotrichia</taxon>
        <taxon>Erysipelotrichales</taxon>
        <taxon>Coprobacillaceae</taxon>
        <taxon>Coprobacillus</taxon>
    </lineage>
</organism>
<dbReference type="HOGENOM" id="CLU_1364250_0_0_9"/>
<sequence>MSTVVPNLFKLNSEELFRSLLTAKNEYQKRLEDRIPEVIKSELKFFMKYEEFADRKKPQTYQQWCNYCFHILRKDVARQKEVGYRIDSWFVCYLNDFLVDIVLYHHDIEGYFVQIFGSSWAVDNLKELLNLTKDYSFDDRSDWGYEDENGMERMDKDRNFIEELIPSGVFSADGLVIHISDKVPNNDRVIKKINEMEEKK</sequence>
<dbReference type="GeneID" id="78231477"/>
<gene>
    <name evidence="1" type="ORF">HMPREF9488_03260</name>
</gene>
<accession>E7GEW8</accession>
<proteinExistence type="predicted"/>
<dbReference type="Proteomes" id="UP000003157">
    <property type="component" value="Unassembled WGS sequence"/>
</dbReference>
<evidence type="ECO:0000313" key="1">
    <source>
        <dbReference type="EMBL" id="EFW03569.1"/>
    </source>
</evidence>
<dbReference type="AlphaFoldDB" id="E7GEW8"/>
<dbReference type="STRING" id="100884.GCA_000269565_03730"/>
<dbReference type="RefSeq" id="WP_008790342.1">
    <property type="nucleotide sequence ID" value="NZ_AKCB01000004.1"/>
</dbReference>
<keyword evidence="2" id="KW-1185">Reference proteome</keyword>
<dbReference type="EMBL" id="ADKX01000046">
    <property type="protein sequence ID" value="EFW03569.1"/>
    <property type="molecule type" value="Genomic_DNA"/>
</dbReference>
<protein>
    <submittedName>
        <fullName evidence="1">Uncharacterized protein</fullName>
    </submittedName>
</protein>
<name>E7GEW8_9FIRM</name>